<comment type="caution">
    <text evidence="2">The sequence shown here is derived from an EMBL/GenBank/DDBJ whole genome shotgun (WGS) entry which is preliminary data.</text>
</comment>
<evidence type="ECO:0000313" key="3">
    <source>
        <dbReference type="Proteomes" id="UP000792457"/>
    </source>
</evidence>
<proteinExistence type="predicted"/>
<reference evidence="2" key="1">
    <citation type="submission" date="2013-04" db="EMBL/GenBank/DDBJ databases">
        <authorList>
            <person name="Qu J."/>
            <person name="Murali S.C."/>
            <person name="Bandaranaike D."/>
            <person name="Bellair M."/>
            <person name="Blankenburg K."/>
            <person name="Chao H."/>
            <person name="Dinh H."/>
            <person name="Doddapaneni H."/>
            <person name="Downs B."/>
            <person name="Dugan-Rocha S."/>
            <person name="Elkadiri S."/>
            <person name="Gnanaolivu R.D."/>
            <person name="Hernandez B."/>
            <person name="Javaid M."/>
            <person name="Jayaseelan J.C."/>
            <person name="Lee S."/>
            <person name="Li M."/>
            <person name="Ming W."/>
            <person name="Munidasa M."/>
            <person name="Muniz J."/>
            <person name="Nguyen L."/>
            <person name="Ongeri F."/>
            <person name="Osuji N."/>
            <person name="Pu L.-L."/>
            <person name="Puazo M."/>
            <person name="Qu C."/>
            <person name="Quiroz J."/>
            <person name="Raj R."/>
            <person name="Weissenberger G."/>
            <person name="Xin Y."/>
            <person name="Zou X."/>
            <person name="Han Y."/>
            <person name="Richards S."/>
            <person name="Worley K."/>
            <person name="Muzny D."/>
            <person name="Gibbs R."/>
        </authorList>
    </citation>
    <scope>NUCLEOTIDE SEQUENCE</scope>
    <source>
        <strain evidence="2">Sampled in the wild</strain>
    </source>
</reference>
<evidence type="ECO:0000256" key="1">
    <source>
        <dbReference type="SAM" id="MobiDB-lite"/>
    </source>
</evidence>
<organism evidence="2 3">
    <name type="scientific">Ladona fulva</name>
    <name type="common">Scarce chaser dragonfly</name>
    <name type="synonym">Libellula fulva</name>
    <dbReference type="NCBI Taxonomy" id="123851"/>
    <lineage>
        <taxon>Eukaryota</taxon>
        <taxon>Metazoa</taxon>
        <taxon>Ecdysozoa</taxon>
        <taxon>Arthropoda</taxon>
        <taxon>Hexapoda</taxon>
        <taxon>Insecta</taxon>
        <taxon>Pterygota</taxon>
        <taxon>Palaeoptera</taxon>
        <taxon>Odonata</taxon>
        <taxon>Epiprocta</taxon>
        <taxon>Anisoptera</taxon>
        <taxon>Libelluloidea</taxon>
        <taxon>Libellulidae</taxon>
        <taxon>Ladona</taxon>
    </lineage>
</organism>
<evidence type="ECO:0000313" key="2">
    <source>
        <dbReference type="EMBL" id="KAG8228975.1"/>
    </source>
</evidence>
<gene>
    <name evidence="2" type="ORF">J437_LFUL009533</name>
</gene>
<name>A0A8K0K842_LADFU</name>
<sequence>MVTPEGFEKPFTTLPENKAPPSKKHKKLLTTLEDKMKYTIHYVNLQQALSLGLQLKKGPTYYSTCESYLNFQKAGLREFLHLKVKRQNNAELSLTVLKATSRLQIGKIISLPETKEALSSESLFNMINLCSPREDLGSI</sequence>
<feature type="region of interest" description="Disordered" evidence="1">
    <location>
        <begin position="1"/>
        <end position="24"/>
    </location>
</feature>
<accession>A0A8K0K842</accession>
<keyword evidence="3" id="KW-1185">Reference proteome</keyword>
<dbReference type="EMBL" id="KZ308404">
    <property type="protein sequence ID" value="KAG8228975.1"/>
    <property type="molecule type" value="Genomic_DNA"/>
</dbReference>
<dbReference type="Proteomes" id="UP000792457">
    <property type="component" value="Unassembled WGS sequence"/>
</dbReference>
<protein>
    <submittedName>
        <fullName evidence="2">Uncharacterized protein</fullName>
    </submittedName>
</protein>
<reference evidence="2" key="2">
    <citation type="submission" date="2017-10" db="EMBL/GenBank/DDBJ databases">
        <title>Ladona fulva Genome sequencing and assembly.</title>
        <authorList>
            <person name="Murali S."/>
            <person name="Richards S."/>
            <person name="Bandaranaike D."/>
            <person name="Bellair M."/>
            <person name="Blankenburg K."/>
            <person name="Chao H."/>
            <person name="Dinh H."/>
            <person name="Doddapaneni H."/>
            <person name="Dugan-Rocha S."/>
            <person name="Elkadiri S."/>
            <person name="Gnanaolivu R."/>
            <person name="Hernandez B."/>
            <person name="Skinner E."/>
            <person name="Javaid M."/>
            <person name="Lee S."/>
            <person name="Li M."/>
            <person name="Ming W."/>
            <person name="Munidasa M."/>
            <person name="Muniz J."/>
            <person name="Nguyen L."/>
            <person name="Hughes D."/>
            <person name="Osuji N."/>
            <person name="Pu L.-L."/>
            <person name="Puazo M."/>
            <person name="Qu C."/>
            <person name="Quiroz J."/>
            <person name="Raj R."/>
            <person name="Weissenberger G."/>
            <person name="Xin Y."/>
            <person name="Zou X."/>
            <person name="Han Y."/>
            <person name="Worley K."/>
            <person name="Muzny D."/>
            <person name="Gibbs R."/>
        </authorList>
    </citation>
    <scope>NUCLEOTIDE SEQUENCE</scope>
    <source>
        <strain evidence="2">Sampled in the wild</strain>
    </source>
</reference>
<dbReference type="AlphaFoldDB" id="A0A8K0K842"/>